<dbReference type="RefSeq" id="WP_187026776.1">
    <property type="nucleotide sequence ID" value="NZ_JACRUP010000012.1"/>
</dbReference>
<organism evidence="4 5">
    <name type="scientific">Vibrio metschnikovii</name>
    <dbReference type="NCBI Taxonomy" id="28172"/>
    <lineage>
        <taxon>Bacteria</taxon>
        <taxon>Pseudomonadati</taxon>
        <taxon>Pseudomonadota</taxon>
        <taxon>Gammaproteobacteria</taxon>
        <taxon>Vibrionales</taxon>
        <taxon>Vibrionaceae</taxon>
        <taxon>Vibrio</taxon>
    </lineage>
</organism>
<evidence type="ECO:0000313" key="4">
    <source>
        <dbReference type="EMBL" id="MBC5852274.1"/>
    </source>
</evidence>
<dbReference type="AlphaFoldDB" id="A0A9X0UJQ8"/>
<reference evidence="4" key="1">
    <citation type="submission" date="2020-08" db="EMBL/GenBank/DDBJ databases">
        <title>Genome Sequencing and Pan-Genome Analysis of Migratory bird Vibrio Strains, Inner Mongolia.</title>
        <authorList>
            <person name="Zheng L."/>
        </authorList>
    </citation>
    <scope>NUCLEOTIDE SEQUENCE</scope>
    <source>
        <strain evidence="4">M13F</strain>
    </source>
</reference>
<gene>
    <name evidence="4" type="ORF">H8Q88_15315</name>
</gene>
<evidence type="ECO:0000259" key="3">
    <source>
        <dbReference type="Pfam" id="PF02668"/>
    </source>
</evidence>
<keyword evidence="5" id="KW-1185">Reference proteome</keyword>
<evidence type="ECO:0000256" key="1">
    <source>
        <dbReference type="ARBA" id="ARBA00001954"/>
    </source>
</evidence>
<dbReference type="SUPFAM" id="SSF51197">
    <property type="entry name" value="Clavaminate synthase-like"/>
    <property type="match status" value="1"/>
</dbReference>
<feature type="domain" description="TauD/TfdA-like" evidence="3">
    <location>
        <begin position="27"/>
        <end position="261"/>
    </location>
</feature>
<dbReference type="Proteomes" id="UP000615796">
    <property type="component" value="Unassembled WGS sequence"/>
</dbReference>
<dbReference type="Gene3D" id="3.60.130.10">
    <property type="entry name" value="Clavaminate synthase-like"/>
    <property type="match status" value="1"/>
</dbReference>
<proteinExistence type="predicted"/>
<name>A0A9X0UJQ8_VIBME</name>
<dbReference type="EMBL" id="JACRUP010000012">
    <property type="protein sequence ID" value="MBC5852274.1"/>
    <property type="molecule type" value="Genomic_DNA"/>
</dbReference>
<dbReference type="InterPro" id="IPR050411">
    <property type="entry name" value="AlphaKG_dependent_hydroxylases"/>
</dbReference>
<keyword evidence="2" id="KW-0560">Oxidoreductase</keyword>
<comment type="caution">
    <text evidence="4">The sequence shown here is derived from an EMBL/GenBank/DDBJ whole genome shotgun (WGS) entry which is preliminary data.</text>
</comment>
<protein>
    <submittedName>
        <fullName evidence="4">TauD/TfdA family dioxygenase</fullName>
    </submittedName>
</protein>
<dbReference type="InterPro" id="IPR042098">
    <property type="entry name" value="TauD-like_sf"/>
</dbReference>
<dbReference type="InterPro" id="IPR003819">
    <property type="entry name" value="TauD/TfdA-like"/>
</dbReference>
<evidence type="ECO:0000313" key="5">
    <source>
        <dbReference type="Proteomes" id="UP000615796"/>
    </source>
</evidence>
<dbReference type="PANTHER" id="PTHR10696:SF53">
    <property type="entry name" value="TYROSINE ISONITRILE DESATURASE"/>
    <property type="match status" value="1"/>
</dbReference>
<evidence type="ECO:0000256" key="2">
    <source>
        <dbReference type="ARBA" id="ARBA00023002"/>
    </source>
</evidence>
<sequence>MPYKITSLDPFGVMVEAQHSSTHVVELEISSLRHLFERHQLVLLRGFTVFEQAEDFADYCEQWGEVSIWPFGRVLELIQKEQPEDHIFDSSYMPMHWDGMYRPQVPEYQIFQCVEAPLPGNGGRTTFCHTMLALDNASEQERSLWRKATGHYQRKMEFYHSKTVSPIVMPHPYKGYEVIRYNEPHVVDNGDLLNPPDVTLSGISDSEVMACHQSLRRALYDPRNFYAHEWQSGDIVITDNFSLLHGREAFTSHTPRHIRRVQVLSNPPYQNPSLESYECPQE</sequence>
<keyword evidence="4" id="KW-0223">Dioxygenase</keyword>
<dbReference type="GO" id="GO:0016706">
    <property type="term" value="F:2-oxoglutarate-dependent dioxygenase activity"/>
    <property type="evidence" value="ECO:0007669"/>
    <property type="project" value="UniProtKB-ARBA"/>
</dbReference>
<comment type="cofactor">
    <cofactor evidence="1">
        <name>Fe(2+)</name>
        <dbReference type="ChEBI" id="CHEBI:29033"/>
    </cofactor>
</comment>
<dbReference type="Pfam" id="PF02668">
    <property type="entry name" value="TauD"/>
    <property type="match status" value="1"/>
</dbReference>
<accession>A0A9X0UJQ8</accession>
<dbReference type="PANTHER" id="PTHR10696">
    <property type="entry name" value="GAMMA-BUTYROBETAINE HYDROXYLASE-RELATED"/>
    <property type="match status" value="1"/>
</dbReference>